<dbReference type="GeneID" id="100897804"/>
<keyword evidence="1" id="KW-0233">DNA recombination</keyword>
<dbReference type="KEGG" id="goe:100897804"/>
<dbReference type="GO" id="GO:0016787">
    <property type="term" value="F:hydrolase activity"/>
    <property type="evidence" value="ECO:0007669"/>
    <property type="project" value="UniProtKB-KW"/>
</dbReference>
<dbReference type="InterPro" id="IPR010285">
    <property type="entry name" value="DNA_helicase_pif1-like_DEAD"/>
</dbReference>
<dbReference type="Pfam" id="PF05970">
    <property type="entry name" value="PIF1"/>
    <property type="match status" value="1"/>
</dbReference>
<name>A0AAJ6QJZ4_9ACAR</name>
<organism evidence="4 5">
    <name type="scientific">Galendromus occidentalis</name>
    <name type="common">western predatory mite</name>
    <dbReference type="NCBI Taxonomy" id="34638"/>
    <lineage>
        <taxon>Eukaryota</taxon>
        <taxon>Metazoa</taxon>
        <taxon>Ecdysozoa</taxon>
        <taxon>Arthropoda</taxon>
        <taxon>Chelicerata</taxon>
        <taxon>Arachnida</taxon>
        <taxon>Acari</taxon>
        <taxon>Parasitiformes</taxon>
        <taxon>Mesostigmata</taxon>
        <taxon>Gamasina</taxon>
        <taxon>Phytoseioidea</taxon>
        <taxon>Phytoseiidae</taxon>
        <taxon>Typhlodrominae</taxon>
        <taxon>Galendromus</taxon>
    </lineage>
</organism>
<dbReference type="GO" id="GO:0043139">
    <property type="term" value="F:5'-3' DNA helicase activity"/>
    <property type="evidence" value="ECO:0007669"/>
    <property type="project" value="UniProtKB-EC"/>
</dbReference>
<dbReference type="Pfam" id="PF21530">
    <property type="entry name" value="Pif1_2B_dom"/>
    <property type="match status" value="1"/>
</dbReference>
<dbReference type="EC" id="5.6.2.3" evidence="1"/>
<evidence type="ECO:0000313" key="4">
    <source>
        <dbReference type="Proteomes" id="UP000694867"/>
    </source>
</evidence>
<dbReference type="SUPFAM" id="SSF52540">
    <property type="entry name" value="P-loop containing nucleoside triphosphate hydrolases"/>
    <property type="match status" value="1"/>
</dbReference>
<keyword evidence="1" id="KW-0234">DNA repair</keyword>
<comment type="catalytic activity">
    <reaction evidence="1">
        <text>ATP + H2O = ADP + phosphate + H(+)</text>
        <dbReference type="Rhea" id="RHEA:13065"/>
        <dbReference type="ChEBI" id="CHEBI:15377"/>
        <dbReference type="ChEBI" id="CHEBI:15378"/>
        <dbReference type="ChEBI" id="CHEBI:30616"/>
        <dbReference type="ChEBI" id="CHEBI:43474"/>
        <dbReference type="ChEBI" id="CHEBI:456216"/>
        <dbReference type="EC" id="5.6.2.3"/>
    </reaction>
</comment>
<sequence>MGKMLQICELIIWDECTNAHREALEALDRLLTDLRNNENLFGGALILLSGDFRQTLPVIPRATPADEIGACSKASKLLRHVKMLYLKINMRVLRDNDTSASTFANQLLDIGCGKMQANGDTQTVTLPKNFCTLTASQEELIQNVFPNITENHRDHKWLSTRAVLAPTNNDVNTINSSILNEISGNEKTYTSIDIMLNQEEAVNHPIEFLNSLDIPGLPPHELTLKIGVPIILLRNINSLMLCNGIRLAVRALSNNVIEAVIMNGKEGKIVLLPRIPMIPTELPVEFKRLQFPVRLAFAMTINKAQGQTSGVCGSELMNPCFSRGQLYVACSRVGKPSNLFVHTPDGKAKNIVYPGVLCRMI</sequence>
<dbReference type="Gene3D" id="3.40.50.300">
    <property type="entry name" value="P-loop containing nucleotide triphosphate hydrolases"/>
    <property type="match status" value="1"/>
</dbReference>
<feature type="domain" description="DNA helicase Pif1-like 2B" evidence="3">
    <location>
        <begin position="207"/>
        <end position="251"/>
    </location>
</feature>
<dbReference type="Proteomes" id="UP000694867">
    <property type="component" value="Unplaced"/>
</dbReference>
<dbReference type="InterPro" id="IPR027417">
    <property type="entry name" value="P-loop_NTPase"/>
</dbReference>
<comment type="similarity">
    <text evidence="1">Belongs to the helicase family.</text>
</comment>
<protein>
    <recommendedName>
        <fullName evidence="1">ATP-dependent DNA helicase</fullName>
        <ecNumber evidence="1">5.6.2.3</ecNumber>
    </recommendedName>
</protein>
<reference evidence="5" key="1">
    <citation type="submission" date="2025-08" db="UniProtKB">
        <authorList>
            <consortium name="RefSeq"/>
        </authorList>
    </citation>
    <scope>IDENTIFICATION</scope>
</reference>
<evidence type="ECO:0000256" key="1">
    <source>
        <dbReference type="RuleBase" id="RU363044"/>
    </source>
</evidence>
<dbReference type="GO" id="GO:0006310">
    <property type="term" value="P:DNA recombination"/>
    <property type="evidence" value="ECO:0007669"/>
    <property type="project" value="UniProtKB-KW"/>
</dbReference>
<accession>A0AAJ6QJZ4</accession>
<dbReference type="GO" id="GO:0006281">
    <property type="term" value="P:DNA repair"/>
    <property type="evidence" value="ECO:0007669"/>
    <property type="project" value="UniProtKB-KW"/>
</dbReference>
<dbReference type="RefSeq" id="XP_003737355.1">
    <property type="nucleotide sequence ID" value="XM_003737307.1"/>
</dbReference>
<evidence type="ECO:0000313" key="5">
    <source>
        <dbReference type="RefSeq" id="XP_003737355.1"/>
    </source>
</evidence>
<dbReference type="AlphaFoldDB" id="A0AAJ6QJZ4"/>
<evidence type="ECO:0000259" key="3">
    <source>
        <dbReference type="Pfam" id="PF21530"/>
    </source>
</evidence>
<proteinExistence type="inferred from homology"/>
<dbReference type="PANTHER" id="PTHR10492">
    <property type="match status" value="1"/>
</dbReference>
<keyword evidence="4" id="KW-1185">Reference proteome</keyword>
<dbReference type="PANTHER" id="PTHR10492:SF57">
    <property type="entry name" value="ATP-DEPENDENT DNA HELICASE"/>
    <property type="match status" value="1"/>
</dbReference>
<keyword evidence="1" id="KW-0347">Helicase</keyword>
<dbReference type="GO" id="GO:0000723">
    <property type="term" value="P:telomere maintenance"/>
    <property type="evidence" value="ECO:0007669"/>
    <property type="project" value="InterPro"/>
</dbReference>
<dbReference type="GO" id="GO:0005524">
    <property type="term" value="F:ATP binding"/>
    <property type="evidence" value="ECO:0007669"/>
    <property type="project" value="UniProtKB-KW"/>
</dbReference>
<keyword evidence="1" id="KW-0378">Hydrolase</keyword>
<keyword evidence="1" id="KW-0067">ATP-binding</keyword>
<gene>
    <name evidence="5" type="primary">LOC100897804</name>
</gene>
<dbReference type="InterPro" id="IPR049163">
    <property type="entry name" value="Pif1-like_2B_dom"/>
</dbReference>
<comment type="cofactor">
    <cofactor evidence="1">
        <name>Mg(2+)</name>
        <dbReference type="ChEBI" id="CHEBI:18420"/>
    </cofactor>
</comment>
<keyword evidence="1" id="KW-0227">DNA damage</keyword>
<keyword evidence="1" id="KW-0547">Nucleotide-binding</keyword>
<feature type="domain" description="DNA helicase Pif1-like DEAD-box helicase" evidence="2">
    <location>
        <begin position="4"/>
        <end position="118"/>
    </location>
</feature>
<evidence type="ECO:0000259" key="2">
    <source>
        <dbReference type="Pfam" id="PF05970"/>
    </source>
</evidence>